<organism evidence="2 3">
    <name type="scientific">Phomopsis amygdali</name>
    <name type="common">Fusicoccum amygdali</name>
    <dbReference type="NCBI Taxonomy" id="1214568"/>
    <lineage>
        <taxon>Eukaryota</taxon>
        <taxon>Fungi</taxon>
        <taxon>Dikarya</taxon>
        <taxon>Ascomycota</taxon>
        <taxon>Pezizomycotina</taxon>
        <taxon>Sordariomycetes</taxon>
        <taxon>Sordariomycetidae</taxon>
        <taxon>Diaporthales</taxon>
        <taxon>Diaporthaceae</taxon>
        <taxon>Diaporthe</taxon>
    </lineage>
</organism>
<keyword evidence="1" id="KW-0732">Signal</keyword>
<proteinExistence type="predicted"/>
<evidence type="ECO:0000313" key="2">
    <source>
        <dbReference type="EMBL" id="KAK2615616.1"/>
    </source>
</evidence>
<dbReference type="PANTHER" id="PTHR35605:SF1">
    <property type="entry name" value="ECP2 EFFECTOR PROTEIN DOMAIN-CONTAINING PROTEIN-RELATED"/>
    <property type="match status" value="1"/>
</dbReference>
<gene>
    <name evidence="2" type="ORF">N8I77_002360</name>
</gene>
<accession>A0AAD9WB94</accession>
<evidence type="ECO:0008006" key="4">
    <source>
        <dbReference type="Google" id="ProtNLM"/>
    </source>
</evidence>
<feature type="signal peptide" evidence="1">
    <location>
        <begin position="1"/>
        <end position="18"/>
    </location>
</feature>
<name>A0AAD9WB94_PHOAM</name>
<keyword evidence="3" id="KW-1185">Reference proteome</keyword>
<comment type="caution">
    <text evidence="2">The sequence shown here is derived from an EMBL/GenBank/DDBJ whole genome shotgun (WGS) entry which is preliminary data.</text>
</comment>
<dbReference type="PANTHER" id="PTHR35605">
    <property type="entry name" value="ECP2 EFFECTOR PROTEIN DOMAIN-CONTAINING PROTEIN-RELATED"/>
    <property type="match status" value="1"/>
</dbReference>
<evidence type="ECO:0000256" key="1">
    <source>
        <dbReference type="SAM" id="SignalP"/>
    </source>
</evidence>
<reference evidence="2" key="1">
    <citation type="submission" date="2023-06" db="EMBL/GenBank/DDBJ databases">
        <authorList>
            <person name="Noh H."/>
        </authorList>
    </citation>
    <scope>NUCLEOTIDE SEQUENCE</scope>
    <source>
        <strain evidence="2">DUCC20226</strain>
    </source>
</reference>
<dbReference type="Proteomes" id="UP001265746">
    <property type="component" value="Unassembled WGS sequence"/>
</dbReference>
<evidence type="ECO:0000313" key="3">
    <source>
        <dbReference type="Proteomes" id="UP001265746"/>
    </source>
</evidence>
<protein>
    <recommendedName>
        <fullName evidence="4">SSCRP protein</fullName>
    </recommendedName>
</protein>
<feature type="chain" id="PRO_5042246578" description="SSCRP protein" evidence="1">
    <location>
        <begin position="19"/>
        <end position="146"/>
    </location>
</feature>
<dbReference type="EMBL" id="JAUJFL010000001">
    <property type="protein sequence ID" value="KAK2615616.1"/>
    <property type="molecule type" value="Genomic_DNA"/>
</dbReference>
<dbReference type="AlphaFoldDB" id="A0AAD9WB94"/>
<sequence>MHTLIFAHLILVQLGVTATRSPLKRELDKVVCRIPGYDHANKGTVEDGIAYLRGHDPQEVDVCHQPGGGGCPSRVSCDKSAAIYVCNDDPDHDKTLGLSDVADRAQSILDTEGCVWHPSTSHVVQGQAFDDGGWNVIVGIKNGDSC</sequence>